<evidence type="ECO:0000256" key="3">
    <source>
        <dbReference type="RuleBase" id="RU361235"/>
    </source>
</evidence>
<reference evidence="6 7" key="1">
    <citation type="submission" date="2014-12" db="EMBL/GenBank/DDBJ databases">
        <title>Genome sequencing of Arthrobacter phenanthrenivorans SWC37.</title>
        <authorList>
            <person name="Tan P.W."/>
            <person name="Chan K.-G."/>
        </authorList>
    </citation>
    <scope>NUCLEOTIDE SEQUENCE [LARGE SCALE GENOMIC DNA]</scope>
    <source>
        <strain evidence="6 7">SWC37</strain>
    </source>
</reference>
<feature type="region of interest" description="Disordered" evidence="4">
    <location>
        <begin position="58"/>
        <end position="78"/>
    </location>
</feature>
<accession>A0A0B4DQ53</accession>
<feature type="domain" description="Carboxylesterase type B" evidence="5">
    <location>
        <begin position="4"/>
        <end position="486"/>
    </location>
</feature>
<dbReference type="AlphaFoldDB" id="A0A0B4DQ53"/>
<dbReference type="Pfam" id="PF00135">
    <property type="entry name" value="COesterase"/>
    <property type="match status" value="1"/>
</dbReference>
<dbReference type="InterPro" id="IPR019826">
    <property type="entry name" value="Carboxylesterase_B_AS"/>
</dbReference>
<dbReference type="SUPFAM" id="SSF53474">
    <property type="entry name" value="alpha/beta-Hydrolases"/>
    <property type="match status" value="1"/>
</dbReference>
<dbReference type="Gene3D" id="3.40.50.1820">
    <property type="entry name" value="alpha/beta hydrolase"/>
    <property type="match status" value="1"/>
</dbReference>
<evidence type="ECO:0000256" key="1">
    <source>
        <dbReference type="ARBA" id="ARBA00005964"/>
    </source>
</evidence>
<evidence type="ECO:0000256" key="2">
    <source>
        <dbReference type="ARBA" id="ARBA00022801"/>
    </source>
</evidence>
<evidence type="ECO:0000256" key="4">
    <source>
        <dbReference type="SAM" id="MobiDB-lite"/>
    </source>
</evidence>
<dbReference type="EMBL" id="JWTB01000007">
    <property type="protein sequence ID" value="KIC68811.1"/>
    <property type="molecule type" value="Genomic_DNA"/>
</dbReference>
<sequence>MTRLSTPAGSLQGNSLQAEGTTVHRFLGIPYAASVSGTNRFRPPAPVPPWDGVLDCTVPGPAAPQNPESPAPPGTLPRSWSEEGCLNLNIWTPGTDGPARPVMVWIHGGAFLMGANSDGMYDGARLAAAAGAVVVGINYRLGALGFLHLAELLGPEFADSSNLALLDQLAALRWIRHNIVAFGGDPENVTVFGESAGAAAVGTLLGMPASEGLFRRAIMQSGTAERCRRPEDSARVSSLFLELCRLSPSSAAELLTLPVERLLAAQQDLERRFAAESFAVPLPFQPTAGTPSLPAPPLESIRNGLNGGVDLLIGTNLNEGSFAVEMRPAIAGDPDFPDRAAATLAGSGVPAAAASGYAEALAGVMGREPSGKELLEASIADSLYRQPSNRLLDARSLAARNGAGGRNFAYLFTWRSPAMGGKLGACHALEIPFVFRHLDAPEAAFLTRGLAPRALGDTMSLAWASFARDGRPQPPAWPEYGAERSTLVLDEDVRVEADPRRGIREFFAAVSPLLPAG</sequence>
<evidence type="ECO:0000259" key="5">
    <source>
        <dbReference type="Pfam" id="PF00135"/>
    </source>
</evidence>
<dbReference type="GO" id="GO:0016787">
    <property type="term" value="F:hydrolase activity"/>
    <property type="evidence" value="ECO:0007669"/>
    <property type="project" value="UniProtKB-KW"/>
</dbReference>
<dbReference type="InterPro" id="IPR029058">
    <property type="entry name" value="AB_hydrolase_fold"/>
</dbReference>
<proteinExistence type="inferred from homology"/>
<dbReference type="ESTHER" id="9micc-a0a0b4dq53">
    <property type="family name" value="Carb_B_Bacteria"/>
</dbReference>
<dbReference type="InterPro" id="IPR002018">
    <property type="entry name" value="CarbesteraseB"/>
</dbReference>
<evidence type="ECO:0000313" key="6">
    <source>
        <dbReference type="EMBL" id="KIC68811.1"/>
    </source>
</evidence>
<comment type="caution">
    <text evidence="6">The sequence shown here is derived from an EMBL/GenBank/DDBJ whole genome shotgun (WGS) entry which is preliminary data.</text>
</comment>
<organism evidence="6 7">
    <name type="scientific">Pseudarthrobacter phenanthrenivorans</name>
    <name type="common">Arthrobacter phenanthrenivorans</name>
    <dbReference type="NCBI Taxonomy" id="361575"/>
    <lineage>
        <taxon>Bacteria</taxon>
        <taxon>Bacillati</taxon>
        <taxon>Actinomycetota</taxon>
        <taxon>Actinomycetes</taxon>
        <taxon>Micrococcales</taxon>
        <taxon>Micrococcaceae</taxon>
        <taxon>Pseudarthrobacter</taxon>
    </lineage>
</organism>
<comment type="similarity">
    <text evidence="1 3">Belongs to the type-B carboxylesterase/lipase family.</text>
</comment>
<dbReference type="RefSeq" id="WP_043449883.1">
    <property type="nucleotide sequence ID" value="NZ_JWTB01000007.1"/>
</dbReference>
<dbReference type="OrthoDB" id="3199405at2"/>
<dbReference type="InterPro" id="IPR050309">
    <property type="entry name" value="Type-B_Carboxylest/Lipase"/>
</dbReference>
<evidence type="ECO:0000313" key="7">
    <source>
        <dbReference type="Proteomes" id="UP000031196"/>
    </source>
</evidence>
<dbReference type="PANTHER" id="PTHR11559">
    <property type="entry name" value="CARBOXYLESTERASE"/>
    <property type="match status" value="1"/>
</dbReference>
<feature type="compositionally biased region" description="Pro residues" evidence="4">
    <location>
        <begin position="61"/>
        <end position="75"/>
    </location>
</feature>
<protein>
    <recommendedName>
        <fullName evidence="3">Carboxylic ester hydrolase</fullName>
        <ecNumber evidence="3">3.1.1.-</ecNumber>
    </recommendedName>
</protein>
<keyword evidence="2 3" id="KW-0378">Hydrolase</keyword>
<dbReference type="Proteomes" id="UP000031196">
    <property type="component" value="Unassembled WGS sequence"/>
</dbReference>
<name>A0A0B4DQ53_PSEPS</name>
<gene>
    <name evidence="6" type="ORF">RM50_03215</name>
</gene>
<dbReference type="PROSITE" id="PS00122">
    <property type="entry name" value="CARBOXYLESTERASE_B_1"/>
    <property type="match status" value="1"/>
</dbReference>
<dbReference type="EC" id="3.1.1.-" evidence="3"/>